<dbReference type="STRING" id="305507.SAMN04489724_3799"/>
<keyword evidence="3" id="KW-1185">Reference proteome</keyword>
<proteinExistence type="predicted"/>
<sequence>MKNLCWAILSFLWSNYAYSGNTECICSSSEDLTIKQVVDADLLFRGVVIDQQTIKFPELGYQYVSTFKIVEVLKGVYENDTVDIIIGYGNTCDPVFMRNTEYLVLNKYNPSIDMFITSVCIGSSVWDESSKWNKASSREKRMIHEFQNGKFERSWWNQFHQLIAKGRIIGGKPEGKWEFFNRNQKTESGWFENGKKQGDWITYANKFEVCDGLGLPMDCNLEDFKPPHPEGWISKRTPFKDGVIHGTVLIYHESGCILSESIFENGVRTRFLPSF</sequence>
<organism evidence="2 3">
    <name type="scientific">Algoriphagus locisalis</name>
    <dbReference type="NCBI Taxonomy" id="305507"/>
    <lineage>
        <taxon>Bacteria</taxon>
        <taxon>Pseudomonadati</taxon>
        <taxon>Bacteroidota</taxon>
        <taxon>Cytophagia</taxon>
        <taxon>Cytophagales</taxon>
        <taxon>Cyclobacteriaceae</taxon>
        <taxon>Algoriphagus</taxon>
    </lineage>
</organism>
<accession>A0A1I7D9F9</accession>
<keyword evidence="1" id="KW-0732">Signal</keyword>
<feature type="signal peptide" evidence="1">
    <location>
        <begin position="1"/>
        <end position="19"/>
    </location>
</feature>
<dbReference type="Proteomes" id="UP000199673">
    <property type="component" value="Unassembled WGS sequence"/>
</dbReference>
<dbReference type="Gene3D" id="2.20.110.10">
    <property type="entry name" value="Histone H3 K4-specific methyltransferase SET7/9 N-terminal domain"/>
    <property type="match status" value="1"/>
</dbReference>
<dbReference type="RefSeq" id="WP_091696349.1">
    <property type="nucleotide sequence ID" value="NZ_FPBF01000006.1"/>
</dbReference>
<feature type="chain" id="PRO_5011630903" evidence="1">
    <location>
        <begin position="20"/>
        <end position="275"/>
    </location>
</feature>
<dbReference type="EMBL" id="FPBF01000006">
    <property type="protein sequence ID" value="SFU08329.1"/>
    <property type="molecule type" value="Genomic_DNA"/>
</dbReference>
<dbReference type="AlphaFoldDB" id="A0A1I7D9F9"/>
<evidence type="ECO:0000256" key="1">
    <source>
        <dbReference type="SAM" id="SignalP"/>
    </source>
</evidence>
<protein>
    <submittedName>
        <fullName evidence="2">Antitoxin component YwqK of the YwqJK toxin-antitoxin module</fullName>
    </submittedName>
</protein>
<evidence type="ECO:0000313" key="2">
    <source>
        <dbReference type="EMBL" id="SFU08329.1"/>
    </source>
</evidence>
<dbReference type="OrthoDB" id="7342920at2"/>
<reference evidence="3" key="1">
    <citation type="submission" date="2016-10" db="EMBL/GenBank/DDBJ databases">
        <authorList>
            <person name="Varghese N."/>
            <person name="Submissions S."/>
        </authorList>
    </citation>
    <scope>NUCLEOTIDE SEQUENCE [LARGE SCALE GENOMIC DNA]</scope>
    <source>
        <strain evidence="3">DSM 23445</strain>
    </source>
</reference>
<dbReference type="SUPFAM" id="SSF82185">
    <property type="entry name" value="Histone H3 K4-specific methyltransferase SET7/9 N-terminal domain"/>
    <property type="match status" value="1"/>
</dbReference>
<evidence type="ECO:0000313" key="3">
    <source>
        <dbReference type="Proteomes" id="UP000199673"/>
    </source>
</evidence>
<gene>
    <name evidence="2" type="ORF">SAMN04489724_3799</name>
</gene>
<name>A0A1I7D9F9_9BACT</name>